<evidence type="ECO:0000256" key="1">
    <source>
        <dbReference type="SAM" id="Phobius"/>
    </source>
</evidence>
<dbReference type="EMBL" id="LWBP01000056">
    <property type="protein sequence ID" value="OQP66102.1"/>
    <property type="molecule type" value="Genomic_DNA"/>
</dbReference>
<feature type="transmembrane region" description="Helical" evidence="1">
    <location>
        <begin position="68"/>
        <end position="91"/>
    </location>
</feature>
<gene>
    <name evidence="2" type="ORF">A4R26_13470</name>
</gene>
<organism evidence="2 3">
    <name type="scientific">Niastella populi</name>
    <dbReference type="NCBI Taxonomy" id="550983"/>
    <lineage>
        <taxon>Bacteria</taxon>
        <taxon>Pseudomonadati</taxon>
        <taxon>Bacteroidota</taxon>
        <taxon>Chitinophagia</taxon>
        <taxon>Chitinophagales</taxon>
        <taxon>Chitinophagaceae</taxon>
        <taxon>Niastella</taxon>
    </lineage>
</organism>
<accession>A0A1V9G6B2</accession>
<keyword evidence="1" id="KW-1133">Transmembrane helix</keyword>
<dbReference type="RefSeq" id="WP_081162573.1">
    <property type="nucleotide sequence ID" value="NZ_LWBP01000056.1"/>
</dbReference>
<dbReference type="Proteomes" id="UP000192276">
    <property type="component" value="Unassembled WGS sequence"/>
</dbReference>
<proteinExistence type="predicted"/>
<dbReference type="InterPro" id="IPR018723">
    <property type="entry name" value="DUF2254_membrane"/>
</dbReference>
<keyword evidence="3" id="KW-1185">Reference proteome</keyword>
<protein>
    <recommendedName>
        <fullName evidence="4">DUF2254 domain-containing protein</fullName>
    </recommendedName>
</protein>
<evidence type="ECO:0000313" key="3">
    <source>
        <dbReference type="Proteomes" id="UP000192276"/>
    </source>
</evidence>
<reference evidence="3" key="1">
    <citation type="submission" date="2016-04" db="EMBL/GenBank/DDBJ databases">
        <authorList>
            <person name="Chen L."/>
            <person name="Zhuang W."/>
            <person name="Wang G."/>
        </authorList>
    </citation>
    <scope>NUCLEOTIDE SEQUENCE [LARGE SCALE GENOMIC DNA]</scope>
    <source>
        <strain evidence="3">208</strain>
    </source>
</reference>
<comment type="caution">
    <text evidence="2">The sequence shown here is derived from an EMBL/GenBank/DDBJ whole genome shotgun (WGS) entry which is preliminary data.</text>
</comment>
<feature type="transmembrane region" description="Helical" evidence="1">
    <location>
        <begin position="111"/>
        <end position="133"/>
    </location>
</feature>
<keyword evidence="1" id="KW-0472">Membrane</keyword>
<keyword evidence="1" id="KW-0812">Transmembrane</keyword>
<feature type="transmembrane region" description="Helical" evidence="1">
    <location>
        <begin position="20"/>
        <end position="41"/>
    </location>
</feature>
<dbReference type="STRING" id="550983.A4R26_13470"/>
<evidence type="ECO:0000313" key="2">
    <source>
        <dbReference type="EMBL" id="OQP66102.1"/>
    </source>
</evidence>
<dbReference type="AlphaFoldDB" id="A0A1V9G6B2"/>
<feature type="transmembrane region" description="Helical" evidence="1">
    <location>
        <begin position="145"/>
        <end position="165"/>
    </location>
</feature>
<sequence length="408" mass="45889">MNIKILNWFIITYRKTVNSIAFLPALIALGFILLAIGMLLLDFSEAGKAFKSRLTWFSLKDASTARSVISSIVAGVISLSVFSFSMVMIVLNQAASQMSNRVLDKLIGNKFQQLVLGVYIGTIVYALFLLSTIRSTDSGVSVPALSTYLLILFTVGDIFLFIYFLHYITQSVRYSTIINRIAVQTLDELKLQCTGNTPARPHERFTIALTAPVSGLLQSFQAKELIETCQKHNIRLSFQYCMGTFILKGSEFASIEGLTVLDEELRSKLCSLILIDKSRAIEKNYYYGFQKLMEVAIKALSPGINDPGTAVISLQALAELLAYRMQHEPVNILYDGMGQPRVQIRELDINQLVETYIEPIWDYGKGDRLIRTELLHILEQLKHYGEYAAITRLHQRTSRTIKETGQVS</sequence>
<dbReference type="OrthoDB" id="2955631at2"/>
<evidence type="ECO:0008006" key="4">
    <source>
        <dbReference type="Google" id="ProtNLM"/>
    </source>
</evidence>
<dbReference type="Pfam" id="PF10011">
    <property type="entry name" value="DUF2254"/>
    <property type="match status" value="1"/>
</dbReference>
<name>A0A1V9G6B2_9BACT</name>